<dbReference type="OrthoDB" id="4775619at2"/>
<accession>A0A9Q9IIA4</accession>
<name>A0A9Q9IIA4_9ACTN</name>
<dbReference type="AlphaFoldDB" id="A0A9Q9IIA4"/>
<evidence type="ECO:0000256" key="1">
    <source>
        <dbReference type="SAM" id="MobiDB-lite"/>
    </source>
</evidence>
<sequence length="271" mass="28372">MDLGPLRAAIGAAGGVPADLAEAVLALVRPAVELAVVEHDDEENPAVVADDDEEDPAVVADDDEEDPAVVADDDEGQLAGVYGGLPVGDAWPEFEGEPLVLVARLDCAVLAGLLGPAWTLPAGGSLLCFNDRRHRDGAGACRVVHVPDGAPTVEAPEGAQVIPALPLGAWPGLSLPVLMAAELAEWRSRDLPGVADALDALRPVVPYAPHQVLGWLDDSYYPSLTGVRPLLQLEGEEGTAWGECVRIAFVLPEEDLAAGRLDRVRVVYETA</sequence>
<dbReference type="InterPro" id="IPR015315">
    <property type="entry name" value="DUF1963"/>
</dbReference>
<gene>
    <name evidence="2" type="ORF">Daura_46575</name>
</gene>
<feature type="region of interest" description="Disordered" evidence="1">
    <location>
        <begin position="40"/>
        <end position="65"/>
    </location>
</feature>
<evidence type="ECO:0000313" key="3">
    <source>
        <dbReference type="Proteomes" id="UP001058003"/>
    </source>
</evidence>
<dbReference type="Gene3D" id="2.30.320.10">
    <property type="entry name" value="YwqG-like"/>
    <property type="match status" value="1"/>
</dbReference>
<dbReference type="InterPro" id="IPR035948">
    <property type="entry name" value="YwqG-like_sf"/>
</dbReference>
<reference evidence="2" key="1">
    <citation type="submission" date="2021-04" db="EMBL/GenBank/DDBJ databases">
        <title>Dactylosporangium aurantiacum NRRL B-8018 full assembly.</title>
        <authorList>
            <person name="Hartkoorn R.C."/>
            <person name="Beaudoing E."/>
            <person name="Hot D."/>
        </authorList>
    </citation>
    <scope>NUCLEOTIDE SEQUENCE</scope>
    <source>
        <strain evidence="2">NRRL B-8018</strain>
    </source>
</reference>
<dbReference type="KEGG" id="daur:Daura_46575"/>
<keyword evidence="3" id="KW-1185">Reference proteome</keyword>
<dbReference type="EMBL" id="CP073767">
    <property type="protein sequence ID" value="UWZ53884.1"/>
    <property type="molecule type" value="Genomic_DNA"/>
</dbReference>
<proteinExistence type="predicted"/>
<evidence type="ECO:0000313" key="2">
    <source>
        <dbReference type="EMBL" id="UWZ53884.1"/>
    </source>
</evidence>
<dbReference type="Pfam" id="PF09234">
    <property type="entry name" value="DUF1963"/>
    <property type="match status" value="1"/>
</dbReference>
<dbReference type="SUPFAM" id="SSF103032">
    <property type="entry name" value="Hypothetical protein YwqG"/>
    <property type="match status" value="1"/>
</dbReference>
<protein>
    <submittedName>
        <fullName evidence="2">DUF1963 domain-containing protein</fullName>
    </submittedName>
</protein>
<dbReference type="Proteomes" id="UP001058003">
    <property type="component" value="Chromosome"/>
</dbReference>
<organism evidence="2 3">
    <name type="scientific">Dactylosporangium aurantiacum</name>
    <dbReference type="NCBI Taxonomy" id="35754"/>
    <lineage>
        <taxon>Bacteria</taxon>
        <taxon>Bacillati</taxon>
        <taxon>Actinomycetota</taxon>
        <taxon>Actinomycetes</taxon>
        <taxon>Micromonosporales</taxon>
        <taxon>Micromonosporaceae</taxon>
        <taxon>Dactylosporangium</taxon>
    </lineage>
</organism>
<dbReference type="RefSeq" id="WP_156090335.1">
    <property type="nucleotide sequence ID" value="NZ_CP073767.1"/>
</dbReference>